<organism evidence="2 3">
    <name type="scientific">Chryseobacterium aquaticum subsp. greenlandense</name>
    <dbReference type="NCBI Taxonomy" id="345663"/>
    <lineage>
        <taxon>Bacteria</taxon>
        <taxon>Pseudomonadati</taxon>
        <taxon>Bacteroidota</taxon>
        <taxon>Flavobacteriia</taxon>
        <taxon>Flavobacteriales</taxon>
        <taxon>Weeksellaceae</taxon>
        <taxon>Chryseobacterium group</taxon>
        <taxon>Chryseobacterium</taxon>
    </lineage>
</organism>
<evidence type="ECO:0000259" key="1">
    <source>
        <dbReference type="PROSITE" id="PS50943"/>
    </source>
</evidence>
<name>A0A101CHR8_9FLAO</name>
<evidence type="ECO:0000313" key="3">
    <source>
        <dbReference type="Proteomes" id="UP000054388"/>
    </source>
</evidence>
<evidence type="ECO:0000313" key="2">
    <source>
        <dbReference type="EMBL" id="KUJ56468.1"/>
    </source>
</evidence>
<sequence length="73" mass="8552">MANFDNSDDIINFLKDIKDKKNISQKEIYEVTKISEDTLTRYFNNETKVSLPNLLKICKVLNISVKLTETRKK</sequence>
<comment type="caution">
    <text evidence="2">The sequence shown here is derived from an EMBL/GenBank/DDBJ whole genome shotgun (WGS) entry which is preliminary data.</text>
</comment>
<dbReference type="SUPFAM" id="SSF47413">
    <property type="entry name" value="lambda repressor-like DNA-binding domains"/>
    <property type="match status" value="1"/>
</dbReference>
<dbReference type="CDD" id="cd00093">
    <property type="entry name" value="HTH_XRE"/>
    <property type="match status" value="1"/>
</dbReference>
<reference evidence="2 3" key="1">
    <citation type="submission" date="2015-10" db="EMBL/GenBank/DDBJ databases">
        <title>Genome sequence of Chryseobacterium greenlandense.</title>
        <authorList>
            <person name="Newman J."/>
            <person name="Fischer K."/>
            <person name="Miller J."/>
        </authorList>
    </citation>
    <scope>NUCLEOTIDE SEQUENCE [LARGE SCALE GENOMIC DNA]</scope>
    <source>
        <strain evidence="2 3">UMB34</strain>
    </source>
</reference>
<dbReference type="Pfam" id="PF01381">
    <property type="entry name" value="HTH_3"/>
    <property type="match status" value="1"/>
</dbReference>
<proteinExistence type="predicted"/>
<dbReference type="RefSeq" id="WP_059136432.1">
    <property type="nucleotide sequence ID" value="NZ_LMAI01000004.1"/>
</dbReference>
<dbReference type="InterPro" id="IPR010982">
    <property type="entry name" value="Lambda_DNA-bd_dom_sf"/>
</dbReference>
<dbReference type="PROSITE" id="PS50943">
    <property type="entry name" value="HTH_CROC1"/>
    <property type="match status" value="1"/>
</dbReference>
<dbReference type="EMBL" id="LMAI01000004">
    <property type="protein sequence ID" value="KUJ56468.1"/>
    <property type="molecule type" value="Genomic_DNA"/>
</dbReference>
<dbReference type="GO" id="GO:0003677">
    <property type="term" value="F:DNA binding"/>
    <property type="evidence" value="ECO:0007669"/>
    <property type="project" value="InterPro"/>
</dbReference>
<protein>
    <recommendedName>
        <fullName evidence="1">HTH cro/C1-type domain-containing protein</fullName>
    </recommendedName>
</protein>
<dbReference type="SMART" id="SM00530">
    <property type="entry name" value="HTH_XRE"/>
    <property type="match status" value="1"/>
</dbReference>
<dbReference type="AlphaFoldDB" id="A0A101CHR8"/>
<accession>A0A101CHR8</accession>
<dbReference type="Gene3D" id="1.10.260.40">
    <property type="entry name" value="lambda repressor-like DNA-binding domains"/>
    <property type="match status" value="1"/>
</dbReference>
<dbReference type="Proteomes" id="UP000054388">
    <property type="component" value="Unassembled WGS sequence"/>
</dbReference>
<gene>
    <name evidence="2" type="ORF">AR686_07855</name>
</gene>
<dbReference type="InterPro" id="IPR001387">
    <property type="entry name" value="Cro/C1-type_HTH"/>
</dbReference>
<feature type="domain" description="HTH cro/C1-type" evidence="1">
    <location>
        <begin position="14"/>
        <end position="68"/>
    </location>
</feature>